<evidence type="ECO:0000313" key="4">
    <source>
        <dbReference type="RefSeq" id="XP_012938470.2"/>
    </source>
</evidence>
<dbReference type="InterPro" id="IPR036249">
    <property type="entry name" value="Thioredoxin-like_sf"/>
</dbReference>
<gene>
    <name evidence="4" type="primary">LOC106010985</name>
</gene>
<dbReference type="InterPro" id="IPR010987">
    <property type="entry name" value="Glutathione-S-Trfase_C-like"/>
</dbReference>
<proteinExistence type="predicted"/>
<evidence type="ECO:0000259" key="1">
    <source>
        <dbReference type="PROSITE" id="PS50404"/>
    </source>
</evidence>
<dbReference type="InterPro" id="IPR040079">
    <property type="entry name" value="Glutathione_S-Trfase"/>
</dbReference>
<dbReference type="SUPFAM" id="SSF52833">
    <property type="entry name" value="Thioredoxin-like"/>
    <property type="match status" value="1"/>
</dbReference>
<dbReference type="PANTHER" id="PTHR11571">
    <property type="entry name" value="GLUTATHIONE S-TRANSFERASE"/>
    <property type="match status" value="1"/>
</dbReference>
<dbReference type="Gene3D" id="1.20.1050.10">
    <property type="match status" value="1"/>
</dbReference>
<dbReference type="SFLD" id="SFLDS00019">
    <property type="entry name" value="Glutathione_Transferase_(cytos"/>
    <property type="match status" value="1"/>
</dbReference>
<dbReference type="InterPro" id="IPR050213">
    <property type="entry name" value="GST_superfamily"/>
</dbReference>
<dbReference type="InterPro" id="IPR036282">
    <property type="entry name" value="Glutathione-S-Trfase_C_sf"/>
</dbReference>
<dbReference type="CDD" id="cd03192">
    <property type="entry name" value="GST_C_Sigma_like"/>
    <property type="match status" value="1"/>
</dbReference>
<evidence type="ECO:0000259" key="2">
    <source>
        <dbReference type="PROSITE" id="PS50405"/>
    </source>
</evidence>
<feature type="domain" description="GST N-terminal" evidence="1">
    <location>
        <begin position="2"/>
        <end position="79"/>
    </location>
</feature>
<feature type="domain" description="GST C-terminal" evidence="2">
    <location>
        <begin position="81"/>
        <end position="196"/>
    </location>
</feature>
<dbReference type="InterPro" id="IPR004046">
    <property type="entry name" value="GST_C"/>
</dbReference>
<dbReference type="Pfam" id="PF02798">
    <property type="entry name" value="GST_N"/>
    <property type="match status" value="1"/>
</dbReference>
<dbReference type="PANTHER" id="PTHR11571:SF150">
    <property type="entry name" value="GLUTATHIONE S-TRANSFERASE"/>
    <property type="match status" value="1"/>
</dbReference>
<dbReference type="PROSITE" id="PS50404">
    <property type="entry name" value="GST_NTER"/>
    <property type="match status" value="1"/>
</dbReference>
<name>A0ABM1A0R1_APLCA</name>
<protein>
    <submittedName>
        <fullName evidence="4">Glutathione S-transferase 1</fullName>
    </submittedName>
</protein>
<feature type="non-terminal residue" evidence="4">
    <location>
        <position position="196"/>
    </location>
</feature>
<dbReference type="PROSITE" id="PS50405">
    <property type="entry name" value="GST_CTER"/>
    <property type="match status" value="1"/>
</dbReference>
<dbReference type="InterPro" id="IPR004045">
    <property type="entry name" value="Glutathione_S-Trfase_N"/>
</dbReference>
<dbReference type="Proteomes" id="UP000694888">
    <property type="component" value="Unplaced"/>
</dbReference>
<dbReference type="SFLD" id="SFLDG01205">
    <property type="entry name" value="AMPS.1"/>
    <property type="match status" value="1"/>
</dbReference>
<dbReference type="Pfam" id="PF14497">
    <property type="entry name" value="GST_C_3"/>
    <property type="match status" value="1"/>
</dbReference>
<dbReference type="SUPFAM" id="SSF47616">
    <property type="entry name" value="GST C-terminal domain-like"/>
    <property type="match status" value="1"/>
</dbReference>
<accession>A0ABM1A0R1</accession>
<reference evidence="4" key="1">
    <citation type="submission" date="2025-08" db="UniProtKB">
        <authorList>
            <consortium name="RefSeq"/>
        </authorList>
    </citation>
    <scope>IDENTIFICATION</scope>
</reference>
<dbReference type="CDD" id="cd03039">
    <property type="entry name" value="GST_N_Sigma_like"/>
    <property type="match status" value="1"/>
</dbReference>
<dbReference type="SFLD" id="SFLDG00363">
    <property type="entry name" value="AMPS_(cytGST):_Alpha-__Mu-__Pi"/>
    <property type="match status" value="1"/>
</dbReference>
<sequence length="196" mass="22492">MSTPKLFYFDIMGRAEMIRLVFAAAGKQLEDVRFPETEWPQYKEKAPFGLAPYMEIDGKLYAQSVALSTYFAKLFDLYGKTDKECLQIDQLLNVIQDFITISFKIYEEPDEEKKAEKLKTCKESDTARYMGYFEKLLKENGTGYYVGDRLTLADLAVFDVVTGWMKYFMGPIDGFPLVNAFVDKIGAGERIKAYMA</sequence>
<evidence type="ECO:0000313" key="3">
    <source>
        <dbReference type="Proteomes" id="UP000694888"/>
    </source>
</evidence>
<dbReference type="RefSeq" id="XP_012938470.2">
    <property type="nucleotide sequence ID" value="XM_013083016.2"/>
</dbReference>
<dbReference type="Gene3D" id="3.40.30.10">
    <property type="entry name" value="Glutaredoxin"/>
    <property type="match status" value="1"/>
</dbReference>
<dbReference type="GeneID" id="106010985"/>
<keyword evidence="3" id="KW-1185">Reference proteome</keyword>
<organism evidence="3 4">
    <name type="scientific">Aplysia californica</name>
    <name type="common">California sea hare</name>
    <dbReference type="NCBI Taxonomy" id="6500"/>
    <lineage>
        <taxon>Eukaryota</taxon>
        <taxon>Metazoa</taxon>
        <taxon>Spiralia</taxon>
        <taxon>Lophotrochozoa</taxon>
        <taxon>Mollusca</taxon>
        <taxon>Gastropoda</taxon>
        <taxon>Heterobranchia</taxon>
        <taxon>Euthyneura</taxon>
        <taxon>Tectipleura</taxon>
        <taxon>Aplysiida</taxon>
        <taxon>Aplysioidea</taxon>
        <taxon>Aplysiidae</taxon>
        <taxon>Aplysia</taxon>
    </lineage>
</organism>